<gene>
    <name evidence="2" type="ORF">BDD14_5299</name>
</gene>
<dbReference type="AlphaFoldDB" id="A0A4Q7Z0E3"/>
<feature type="chain" id="PRO_5020762685" description="Lipocalin-like protein" evidence="1">
    <location>
        <begin position="24"/>
        <end position="127"/>
    </location>
</feature>
<dbReference type="Proteomes" id="UP000292958">
    <property type="component" value="Unassembled WGS sequence"/>
</dbReference>
<feature type="signal peptide" evidence="1">
    <location>
        <begin position="1"/>
        <end position="23"/>
    </location>
</feature>
<reference evidence="2 3" key="1">
    <citation type="submission" date="2019-02" db="EMBL/GenBank/DDBJ databases">
        <title>Genomic Encyclopedia of Archaeal and Bacterial Type Strains, Phase II (KMG-II): from individual species to whole genera.</title>
        <authorList>
            <person name="Goeker M."/>
        </authorList>
    </citation>
    <scope>NUCLEOTIDE SEQUENCE [LARGE SCALE GENOMIC DNA]</scope>
    <source>
        <strain evidence="2 3">DSM 18101</strain>
    </source>
</reference>
<evidence type="ECO:0000313" key="3">
    <source>
        <dbReference type="Proteomes" id="UP000292958"/>
    </source>
</evidence>
<dbReference type="EMBL" id="SHKW01000001">
    <property type="protein sequence ID" value="RZU43620.1"/>
    <property type="molecule type" value="Genomic_DNA"/>
</dbReference>
<accession>A0A4Q7Z0E3</accession>
<proteinExistence type="predicted"/>
<protein>
    <recommendedName>
        <fullName evidence="4">Lipocalin-like protein</fullName>
    </recommendedName>
</protein>
<sequence>MKRSFVAASSAVLMMLSMTPLFYGQSTSVTGQWLVVYEGKPETALLTLKQAGGAATGQWMSEKGATSKLKDGKLAGDTLTFSFVHDKSHFNATGHLTGDAMSLDLIELQKGGKTAEIHGKATRGGMQ</sequence>
<name>A0A4Q7Z0E3_9BACT</name>
<evidence type="ECO:0008006" key="4">
    <source>
        <dbReference type="Google" id="ProtNLM"/>
    </source>
</evidence>
<evidence type="ECO:0000313" key="2">
    <source>
        <dbReference type="EMBL" id="RZU43620.1"/>
    </source>
</evidence>
<keyword evidence="3" id="KW-1185">Reference proteome</keyword>
<evidence type="ECO:0000256" key="1">
    <source>
        <dbReference type="SAM" id="SignalP"/>
    </source>
</evidence>
<organism evidence="2 3">
    <name type="scientific">Edaphobacter modestus</name>
    <dbReference type="NCBI Taxonomy" id="388466"/>
    <lineage>
        <taxon>Bacteria</taxon>
        <taxon>Pseudomonadati</taxon>
        <taxon>Acidobacteriota</taxon>
        <taxon>Terriglobia</taxon>
        <taxon>Terriglobales</taxon>
        <taxon>Acidobacteriaceae</taxon>
        <taxon>Edaphobacter</taxon>
    </lineage>
</organism>
<dbReference type="OrthoDB" id="9787096at2"/>
<dbReference type="RefSeq" id="WP_130422310.1">
    <property type="nucleotide sequence ID" value="NZ_SHKW01000001.1"/>
</dbReference>
<comment type="caution">
    <text evidence="2">The sequence shown here is derived from an EMBL/GenBank/DDBJ whole genome shotgun (WGS) entry which is preliminary data.</text>
</comment>
<keyword evidence="1" id="KW-0732">Signal</keyword>